<keyword evidence="7" id="KW-0833">Ubl conjugation pathway</keyword>
<dbReference type="EC" id="2.3.2.31" evidence="2"/>
<dbReference type="GO" id="GO:0016567">
    <property type="term" value="P:protein ubiquitination"/>
    <property type="evidence" value="ECO:0007669"/>
    <property type="project" value="InterPro"/>
</dbReference>
<dbReference type="InterPro" id="IPR044066">
    <property type="entry name" value="TRIAD_supradom"/>
</dbReference>
<accession>A0AAV4AK26</accession>
<evidence type="ECO:0000256" key="3">
    <source>
        <dbReference type="ARBA" id="ARBA00022679"/>
    </source>
</evidence>
<evidence type="ECO:0000256" key="2">
    <source>
        <dbReference type="ARBA" id="ARBA00012251"/>
    </source>
</evidence>
<evidence type="ECO:0000256" key="1">
    <source>
        <dbReference type="ARBA" id="ARBA00001798"/>
    </source>
</evidence>
<evidence type="ECO:0000256" key="5">
    <source>
        <dbReference type="ARBA" id="ARBA00022737"/>
    </source>
</evidence>
<dbReference type="PANTHER" id="PTHR11685">
    <property type="entry name" value="RBR FAMILY RING FINGER AND IBR DOMAIN-CONTAINING"/>
    <property type="match status" value="1"/>
</dbReference>
<keyword evidence="6" id="KW-0863">Zinc-finger</keyword>
<keyword evidence="3" id="KW-0808">Transferase</keyword>
<evidence type="ECO:0000313" key="11">
    <source>
        <dbReference type="EMBL" id="GFO07352.1"/>
    </source>
</evidence>
<dbReference type="Proteomes" id="UP000735302">
    <property type="component" value="Unassembled WGS sequence"/>
</dbReference>
<evidence type="ECO:0000256" key="4">
    <source>
        <dbReference type="ARBA" id="ARBA00022723"/>
    </source>
</evidence>
<sequence length="652" mass="73448">MNRLRLRAIPKLDLTTYLVFSYCKESTPGVDLYRFWIASTWARSRKDVLVPFDSIRENVVQIQELIQCVVSALDNVDLRRLVAKTERRNKKNLQADYRPVCNFSMLHSVMKWEVATSCVPRATEWFSYNDSEDTPGDLHNLNSLRNLLEAKRTTTNISAVKHGPSDPDLCGACLVDANSEDGNKLMALDACSHWFCEQCWKSRLLRQLKKADPAGDDIARCVELGCDNPVDSVTLLTLLSVEKIRSMVESKIRGRVASLAPHVVMCPNESCRQVFTITRGDHTSKSEDAIPVVCPCSCQFCSSCLESPHWPASCDLSVRYNEIIVQRGDNSMLLRMLLDNEFPEDLLSGRKCFNCGRFVRQFVFRKTEPNEFGRPLCLQCAKEDHQNNNESLNSVANSNYVSQTNNANFQSSQTITKWYKIATAHRKMRHPEVVKALYAMADTVAQKLVCAVTAGKYVGDSKRAATEWDDFIFEWAEENYRTLCKVQADISTEDSGVSSSDKHKSFESTETSSRATSASSRYSTSSLAHYTEHALSDTSVAATRLSAPLGFDKSEVCLEMTRAAYNIVQLKLELHQIAEYMAVLLDYQVTLRGKLIRCLERAEDLCSSLGILLHDPHVHNAGSFREMNAAKYRLLCSLPQILQVLSVDVELD</sequence>
<dbReference type="InterPro" id="IPR031127">
    <property type="entry name" value="E3_UB_ligase_RBR"/>
</dbReference>
<feature type="region of interest" description="Disordered" evidence="9">
    <location>
        <begin position="493"/>
        <end position="513"/>
    </location>
</feature>
<proteinExistence type="predicted"/>
<protein>
    <recommendedName>
        <fullName evidence="2">RBR-type E3 ubiquitin transferase</fullName>
        <ecNumber evidence="2">2.3.2.31</ecNumber>
    </recommendedName>
</protein>
<dbReference type="GO" id="GO:0008270">
    <property type="term" value="F:zinc ion binding"/>
    <property type="evidence" value="ECO:0007669"/>
    <property type="project" value="UniProtKB-KW"/>
</dbReference>
<dbReference type="EMBL" id="BLXT01003865">
    <property type="protein sequence ID" value="GFO07352.1"/>
    <property type="molecule type" value="Genomic_DNA"/>
</dbReference>
<reference evidence="11 12" key="1">
    <citation type="journal article" date="2021" name="Elife">
        <title>Chloroplast acquisition without the gene transfer in kleptoplastic sea slugs, Plakobranchus ocellatus.</title>
        <authorList>
            <person name="Maeda T."/>
            <person name="Takahashi S."/>
            <person name="Yoshida T."/>
            <person name="Shimamura S."/>
            <person name="Takaki Y."/>
            <person name="Nagai Y."/>
            <person name="Toyoda A."/>
            <person name="Suzuki Y."/>
            <person name="Arimoto A."/>
            <person name="Ishii H."/>
            <person name="Satoh N."/>
            <person name="Nishiyama T."/>
            <person name="Hasebe M."/>
            <person name="Maruyama T."/>
            <person name="Minagawa J."/>
            <person name="Obokata J."/>
            <person name="Shigenobu S."/>
        </authorList>
    </citation>
    <scope>NUCLEOTIDE SEQUENCE [LARGE SCALE GENOMIC DNA]</scope>
</reference>
<evidence type="ECO:0000256" key="6">
    <source>
        <dbReference type="ARBA" id="ARBA00022771"/>
    </source>
</evidence>
<gene>
    <name evidence="11" type="ORF">PoB_003385700</name>
</gene>
<organism evidence="11 12">
    <name type="scientific">Plakobranchus ocellatus</name>
    <dbReference type="NCBI Taxonomy" id="259542"/>
    <lineage>
        <taxon>Eukaryota</taxon>
        <taxon>Metazoa</taxon>
        <taxon>Spiralia</taxon>
        <taxon>Lophotrochozoa</taxon>
        <taxon>Mollusca</taxon>
        <taxon>Gastropoda</taxon>
        <taxon>Heterobranchia</taxon>
        <taxon>Euthyneura</taxon>
        <taxon>Panpulmonata</taxon>
        <taxon>Sacoglossa</taxon>
        <taxon>Placobranchoidea</taxon>
        <taxon>Plakobranchidae</taxon>
        <taxon>Plakobranchus</taxon>
    </lineage>
</organism>
<dbReference type="Gene3D" id="3.30.40.10">
    <property type="entry name" value="Zinc/RING finger domain, C3HC4 (zinc finger)"/>
    <property type="match status" value="1"/>
</dbReference>
<evidence type="ECO:0000259" key="10">
    <source>
        <dbReference type="PROSITE" id="PS51873"/>
    </source>
</evidence>
<name>A0AAV4AK26_9GAST</name>
<feature type="domain" description="RING-type" evidence="10">
    <location>
        <begin position="166"/>
        <end position="407"/>
    </location>
</feature>
<keyword evidence="12" id="KW-1185">Reference proteome</keyword>
<comment type="caution">
    <text evidence="11">The sequence shown here is derived from an EMBL/GenBank/DDBJ whole genome shotgun (WGS) entry which is preliminary data.</text>
</comment>
<keyword evidence="8" id="KW-0862">Zinc</keyword>
<evidence type="ECO:0000256" key="8">
    <source>
        <dbReference type="ARBA" id="ARBA00022833"/>
    </source>
</evidence>
<dbReference type="SUPFAM" id="SSF57850">
    <property type="entry name" value="RING/U-box"/>
    <property type="match status" value="1"/>
</dbReference>
<evidence type="ECO:0000313" key="12">
    <source>
        <dbReference type="Proteomes" id="UP000735302"/>
    </source>
</evidence>
<evidence type="ECO:0000256" key="9">
    <source>
        <dbReference type="SAM" id="MobiDB-lite"/>
    </source>
</evidence>
<keyword evidence="4" id="KW-0479">Metal-binding</keyword>
<evidence type="ECO:0000256" key="7">
    <source>
        <dbReference type="ARBA" id="ARBA00022786"/>
    </source>
</evidence>
<dbReference type="InterPro" id="IPR013083">
    <property type="entry name" value="Znf_RING/FYVE/PHD"/>
</dbReference>
<keyword evidence="5" id="KW-0677">Repeat</keyword>
<dbReference type="InterPro" id="IPR002867">
    <property type="entry name" value="IBR_dom"/>
</dbReference>
<comment type="catalytic activity">
    <reaction evidence="1">
        <text>[E2 ubiquitin-conjugating enzyme]-S-ubiquitinyl-L-cysteine + [acceptor protein]-L-lysine = [E2 ubiquitin-conjugating enzyme]-L-cysteine + [acceptor protein]-N(6)-ubiquitinyl-L-lysine.</text>
        <dbReference type="EC" id="2.3.2.31"/>
    </reaction>
</comment>
<dbReference type="PROSITE" id="PS51873">
    <property type="entry name" value="TRIAD"/>
    <property type="match status" value="1"/>
</dbReference>
<dbReference type="Pfam" id="PF01485">
    <property type="entry name" value="IBR"/>
    <property type="match status" value="1"/>
</dbReference>
<dbReference type="AlphaFoldDB" id="A0AAV4AK26"/>
<dbReference type="GO" id="GO:0061630">
    <property type="term" value="F:ubiquitin protein ligase activity"/>
    <property type="evidence" value="ECO:0007669"/>
    <property type="project" value="UniProtKB-EC"/>
</dbReference>